<reference evidence="2" key="1">
    <citation type="journal article" date="2024" name="Proc. Natl. Acad. Sci. U.S.A.">
        <title>Extraordinary preservation of gene collinearity over three hundred million years revealed in homosporous lycophytes.</title>
        <authorList>
            <person name="Li C."/>
            <person name="Wickell D."/>
            <person name="Kuo L.Y."/>
            <person name="Chen X."/>
            <person name="Nie B."/>
            <person name="Liao X."/>
            <person name="Peng D."/>
            <person name="Ji J."/>
            <person name="Jenkins J."/>
            <person name="Williams M."/>
            <person name="Shu S."/>
            <person name="Plott C."/>
            <person name="Barry K."/>
            <person name="Rajasekar S."/>
            <person name="Grimwood J."/>
            <person name="Han X."/>
            <person name="Sun S."/>
            <person name="Hou Z."/>
            <person name="He W."/>
            <person name="Dai G."/>
            <person name="Sun C."/>
            <person name="Schmutz J."/>
            <person name="Leebens-Mack J.H."/>
            <person name="Li F.W."/>
            <person name="Wang L."/>
        </authorList>
    </citation>
    <scope>NUCLEOTIDE SEQUENCE [LARGE SCALE GENOMIC DNA]</scope>
    <source>
        <strain evidence="2">cv. PW_Plant_1</strain>
    </source>
</reference>
<dbReference type="Proteomes" id="UP001162992">
    <property type="component" value="Chromosome 18"/>
</dbReference>
<name>A0ACC2AZ78_DIPCM</name>
<sequence length="151" mass="17995">MPPIRPVPIGHTPFFLVYGQECVLPIERELPSLRFAMKHDLGEKESIHHRLDTLQDLDEHQIAALNHQETHKRRMKEIHDRNMRDYQFKQGQLVLFYDARHELMPQKLGPRWNGPYVIVKLYENNTVKQTELNGKIFKNRTNINKIKAYRS</sequence>
<dbReference type="EMBL" id="CM055109">
    <property type="protein sequence ID" value="KAJ7522803.1"/>
    <property type="molecule type" value="Genomic_DNA"/>
</dbReference>
<proteinExistence type="predicted"/>
<protein>
    <submittedName>
        <fullName evidence="1">Uncharacterized protein</fullName>
    </submittedName>
</protein>
<gene>
    <name evidence="1" type="ORF">O6H91_18G027200</name>
</gene>
<evidence type="ECO:0000313" key="2">
    <source>
        <dbReference type="Proteomes" id="UP001162992"/>
    </source>
</evidence>
<keyword evidence="2" id="KW-1185">Reference proteome</keyword>
<accession>A0ACC2AZ78</accession>
<organism evidence="1 2">
    <name type="scientific">Diphasiastrum complanatum</name>
    <name type="common">Issler's clubmoss</name>
    <name type="synonym">Lycopodium complanatum</name>
    <dbReference type="NCBI Taxonomy" id="34168"/>
    <lineage>
        <taxon>Eukaryota</taxon>
        <taxon>Viridiplantae</taxon>
        <taxon>Streptophyta</taxon>
        <taxon>Embryophyta</taxon>
        <taxon>Tracheophyta</taxon>
        <taxon>Lycopodiopsida</taxon>
        <taxon>Lycopodiales</taxon>
        <taxon>Lycopodiaceae</taxon>
        <taxon>Lycopodioideae</taxon>
        <taxon>Diphasiastrum</taxon>
    </lineage>
</organism>
<comment type="caution">
    <text evidence="1">The sequence shown here is derived from an EMBL/GenBank/DDBJ whole genome shotgun (WGS) entry which is preliminary data.</text>
</comment>
<evidence type="ECO:0000313" key="1">
    <source>
        <dbReference type="EMBL" id="KAJ7522803.1"/>
    </source>
</evidence>